<comment type="caution">
    <text evidence="3">The sequence shown here is derived from an EMBL/GenBank/DDBJ whole genome shotgun (WGS) entry which is preliminary data.</text>
</comment>
<dbReference type="Pfam" id="PF04820">
    <property type="entry name" value="Trp_halogenase"/>
    <property type="match status" value="1"/>
</dbReference>
<evidence type="ECO:0000256" key="1">
    <source>
        <dbReference type="PIRSR" id="PIRSR011396-1"/>
    </source>
</evidence>
<keyword evidence="2" id="KW-0274">FAD</keyword>
<proteinExistence type="predicted"/>
<dbReference type="RefSeq" id="WP_018082268.1">
    <property type="nucleotide sequence ID" value="NZ_AQWM01000012.1"/>
</dbReference>
<dbReference type="InterPro" id="IPR050816">
    <property type="entry name" value="Flavin-dep_Halogenase_NPB"/>
</dbReference>
<feature type="binding site" evidence="2">
    <location>
        <position position="346"/>
    </location>
    <ligand>
        <name>L-tryptophan</name>
        <dbReference type="ChEBI" id="CHEBI:57912"/>
    </ligand>
</feature>
<dbReference type="OrthoDB" id="7580761at2"/>
<dbReference type="GO" id="GO:0000166">
    <property type="term" value="F:nucleotide binding"/>
    <property type="evidence" value="ECO:0007669"/>
    <property type="project" value="UniProtKB-KW"/>
</dbReference>
<feature type="binding site" evidence="2">
    <location>
        <position position="342"/>
    </location>
    <ligand>
        <name>L-tryptophan</name>
        <dbReference type="ChEBI" id="CHEBI:57912"/>
    </ligand>
</feature>
<dbReference type="PATRIC" id="fig|1121022.4.peg.1911"/>
<feature type="binding site" evidence="2">
    <location>
        <position position="333"/>
    </location>
    <ligand>
        <name>FAD</name>
        <dbReference type="ChEBI" id="CHEBI:57692"/>
    </ligand>
</feature>
<keyword evidence="2" id="KW-0547">Nucleotide-binding</keyword>
<protein>
    <recommendedName>
        <fullName evidence="5">Tryptophan halogenase</fullName>
    </recommendedName>
</protein>
<keyword evidence="2" id="KW-0285">Flavoprotein</keyword>
<dbReference type="eggNOG" id="COG0446">
    <property type="taxonomic scope" value="Bacteria"/>
</dbReference>
<feature type="binding site" evidence="2">
    <location>
        <position position="80"/>
    </location>
    <ligand>
        <name>7-chloro-L-tryptophan</name>
        <dbReference type="ChEBI" id="CHEBI:58713"/>
    </ligand>
</feature>
<gene>
    <name evidence="3" type="ORF">ABENE_09480</name>
</gene>
<dbReference type="PANTHER" id="PTHR43747:SF4">
    <property type="entry name" value="FLAVIN-DEPENDENT TRYPTOPHAN HALOGENASE"/>
    <property type="match status" value="1"/>
</dbReference>
<evidence type="ECO:0000256" key="2">
    <source>
        <dbReference type="PIRSR" id="PIRSR011396-2"/>
    </source>
</evidence>
<dbReference type="InterPro" id="IPR036188">
    <property type="entry name" value="FAD/NAD-bd_sf"/>
</dbReference>
<evidence type="ECO:0000313" key="3">
    <source>
        <dbReference type="EMBL" id="ESQ91854.1"/>
    </source>
</evidence>
<evidence type="ECO:0000313" key="4">
    <source>
        <dbReference type="Proteomes" id="UP000017837"/>
    </source>
</evidence>
<name>V4PWR0_9CAUL</name>
<dbReference type="PANTHER" id="PTHR43747">
    <property type="entry name" value="FAD-BINDING PROTEIN"/>
    <property type="match status" value="1"/>
</dbReference>
<feature type="active site" evidence="1">
    <location>
        <position position="80"/>
    </location>
</feature>
<dbReference type="EMBL" id="AWGB01000015">
    <property type="protein sequence ID" value="ESQ91854.1"/>
    <property type="molecule type" value="Genomic_DNA"/>
</dbReference>
<dbReference type="STRING" id="1121022.GCA_000376105_02604"/>
<dbReference type="PIRSF" id="PIRSF011396">
    <property type="entry name" value="Trp_halogenase"/>
    <property type="match status" value="1"/>
</dbReference>
<dbReference type="GO" id="GO:0004497">
    <property type="term" value="F:monooxygenase activity"/>
    <property type="evidence" value="ECO:0007669"/>
    <property type="project" value="InterPro"/>
</dbReference>
<accession>V4PWR0</accession>
<feature type="binding site" evidence="2">
    <location>
        <begin position="14"/>
        <end position="17"/>
    </location>
    <ligand>
        <name>FAD</name>
        <dbReference type="ChEBI" id="CHEBI:57692"/>
    </ligand>
</feature>
<dbReference type="InterPro" id="IPR033856">
    <property type="entry name" value="Trp_halogen"/>
</dbReference>
<dbReference type="SUPFAM" id="SSF51905">
    <property type="entry name" value="FAD/NAD(P)-binding domain"/>
    <property type="match status" value="1"/>
</dbReference>
<reference evidence="3 4" key="1">
    <citation type="journal article" date="2014" name="Nature">
        <title>Sequential evolution of bacterial morphology by co-option of a developmental regulator.</title>
        <authorList>
            <person name="Jiang C."/>
            <person name="Brown P.J."/>
            <person name="Ducret A."/>
            <person name="Brun Y.V."/>
        </authorList>
    </citation>
    <scope>NUCLEOTIDE SEQUENCE [LARGE SCALE GENOMIC DNA]</scope>
    <source>
        <strain evidence="3 4">DSM 16100</strain>
    </source>
</reference>
<dbReference type="Gene3D" id="3.50.50.60">
    <property type="entry name" value="FAD/NAD(P)-binding domain"/>
    <property type="match status" value="1"/>
</dbReference>
<dbReference type="AlphaFoldDB" id="V4PWR0"/>
<dbReference type="InterPro" id="IPR006905">
    <property type="entry name" value="Flavin_halogenase"/>
</dbReference>
<keyword evidence="4" id="KW-1185">Reference proteome</keyword>
<organism evidence="3 4">
    <name type="scientific">Asticcacaulis benevestitus DSM 16100 = ATCC BAA-896</name>
    <dbReference type="NCBI Taxonomy" id="1121022"/>
    <lineage>
        <taxon>Bacteria</taxon>
        <taxon>Pseudomonadati</taxon>
        <taxon>Pseudomonadota</taxon>
        <taxon>Alphaproteobacteria</taxon>
        <taxon>Caulobacterales</taxon>
        <taxon>Caulobacteraceae</taxon>
        <taxon>Asticcacaulis</taxon>
    </lineage>
</organism>
<dbReference type="Proteomes" id="UP000017837">
    <property type="component" value="Unassembled WGS sequence"/>
</dbReference>
<evidence type="ECO:0008006" key="5">
    <source>
        <dbReference type="Google" id="ProtNLM"/>
    </source>
</evidence>
<sequence length="504" mass="56293">MSQGTIKKVVIAGGGTAGWMTAAWFSRILRDDFEEIVLVESEEIGTVGVGEATTPYIHVFNRHLGISEDEFVRFTKGTFKLGIEFVNWGRQGHAYHHSFGPYGRDYGALPFHAVWLRHYLENGADRLENYSLQSLASINGRFMRPTGANSPLAEIAYAYQFDASLYARFLRSISEAAGVVRLEGKIGRVNLGDSGAIESLSLEDGRCIDGDLFIDCTGFRALLLGEALGVGYIDWSRYLPCDRALAVPTARKGPPAPYTRSTALSAGWQWRIPLQHRDGNGHVFSSAFIDDTQAMDALLANLDSPPLADPRPIRFTTGRRETFWKKNCIAVGLSAGFLEPLESTSIMLIQNAILRLQYLFPDKDFSKADTAAYNAAMAREYEDIRDFLILHYKVGTRDDSEFWRYCRHMDIPEGLQNRIDLFSSRGRIPEERGEQFRTPSWLAVMIGQGLMPAAPEPLSLSIPSDAMKTWLSDLRSVIGNCLTRMPTHEDFIAQHCQARLSESA</sequence>